<keyword evidence="6" id="KW-0732">Signal</keyword>
<feature type="chain" id="PRO_5036210346" description="Tetraspanin" evidence="6">
    <location>
        <begin position="19"/>
        <end position="146"/>
    </location>
</feature>
<dbReference type="InterPro" id="IPR008952">
    <property type="entry name" value="Tetraspanin_EC2_sf"/>
</dbReference>
<feature type="signal peptide" evidence="6">
    <location>
        <begin position="1"/>
        <end position="18"/>
    </location>
</feature>
<sequence>MVLNGVMFILTLAGAAYTLDHGIEYSKLSPWLKTRLLQLVDGYEHNTRDRRIMDMIQEFIGCCGSISAGDYDNIGREIPDTCRHPVTGNDYVDGCYEVFAWYLETKSGWIAGVALFLCLFQIVAMVSSWILARGIIIDMQRSGYYE</sequence>
<comment type="subcellular location">
    <subcellularLocation>
        <location evidence="1">Membrane</location>
        <topology evidence="1">Multi-pass membrane protein</topology>
    </subcellularLocation>
</comment>
<accession>A0A7R9BXG9</accession>
<evidence type="ECO:0008006" key="9">
    <source>
        <dbReference type="Google" id="ProtNLM"/>
    </source>
</evidence>
<dbReference type="CDD" id="cd03127">
    <property type="entry name" value="tetraspanin_LEL"/>
    <property type="match status" value="1"/>
</dbReference>
<keyword evidence="4 5" id="KW-0472">Membrane</keyword>
<evidence type="ECO:0000313" key="8">
    <source>
        <dbReference type="Proteomes" id="UP000678499"/>
    </source>
</evidence>
<organism evidence="7">
    <name type="scientific">Notodromas monacha</name>
    <dbReference type="NCBI Taxonomy" id="399045"/>
    <lineage>
        <taxon>Eukaryota</taxon>
        <taxon>Metazoa</taxon>
        <taxon>Ecdysozoa</taxon>
        <taxon>Arthropoda</taxon>
        <taxon>Crustacea</taxon>
        <taxon>Oligostraca</taxon>
        <taxon>Ostracoda</taxon>
        <taxon>Podocopa</taxon>
        <taxon>Podocopida</taxon>
        <taxon>Cypridocopina</taxon>
        <taxon>Cypridoidea</taxon>
        <taxon>Cyprididae</taxon>
        <taxon>Notodromas</taxon>
    </lineage>
</organism>
<dbReference type="Proteomes" id="UP000678499">
    <property type="component" value="Unassembled WGS sequence"/>
</dbReference>
<evidence type="ECO:0000256" key="2">
    <source>
        <dbReference type="ARBA" id="ARBA00022692"/>
    </source>
</evidence>
<keyword evidence="3 5" id="KW-1133">Transmembrane helix</keyword>
<keyword evidence="2 5" id="KW-0812">Transmembrane</keyword>
<dbReference type="Pfam" id="PF00335">
    <property type="entry name" value="Tetraspanin"/>
    <property type="match status" value="1"/>
</dbReference>
<dbReference type="AlphaFoldDB" id="A0A7R9BXG9"/>
<dbReference type="OrthoDB" id="10051670at2759"/>
<keyword evidence="8" id="KW-1185">Reference proteome</keyword>
<dbReference type="EMBL" id="CAJPEX010005286">
    <property type="protein sequence ID" value="CAG0923521.1"/>
    <property type="molecule type" value="Genomic_DNA"/>
</dbReference>
<dbReference type="InterPro" id="IPR018499">
    <property type="entry name" value="Tetraspanin/Peripherin"/>
</dbReference>
<reference evidence="7" key="1">
    <citation type="submission" date="2020-11" db="EMBL/GenBank/DDBJ databases">
        <authorList>
            <person name="Tran Van P."/>
        </authorList>
    </citation>
    <scope>NUCLEOTIDE SEQUENCE</scope>
</reference>
<dbReference type="GO" id="GO:0016020">
    <property type="term" value="C:membrane"/>
    <property type="evidence" value="ECO:0007669"/>
    <property type="project" value="UniProtKB-SubCell"/>
</dbReference>
<feature type="transmembrane region" description="Helical" evidence="5">
    <location>
        <begin position="109"/>
        <end position="132"/>
    </location>
</feature>
<evidence type="ECO:0000256" key="6">
    <source>
        <dbReference type="SAM" id="SignalP"/>
    </source>
</evidence>
<name>A0A7R9BXG9_9CRUS</name>
<evidence type="ECO:0000256" key="4">
    <source>
        <dbReference type="ARBA" id="ARBA00023136"/>
    </source>
</evidence>
<proteinExistence type="predicted"/>
<protein>
    <recommendedName>
        <fullName evidence="9">Tetraspanin</fullName>
    </recommendedName>
</protein>
<gene>
    <name evidence="7" type="ORF">NMOB1V02_LOCUS10985</name>
</gene>
<dbReference type="Gene3D" id="1.10.1450.10">
    <property type="entry name" value="Tetraspanin"/>
    <property type="match status" value="1"/>
</dbReference>
<dbReference type="SUPFAM" id="SSF48652">
    <property type="entry name" value="Tetraspanin"/>
    <property type="match status" value="1"/>
</dbReference>
<evidence type="ECO:0000256" key="5">
    <source>
        <dbReference type="SAM" id="Phobius"/>
    </source>
</evidence>
<evidence type="ECO:0000256" key="3">
    <source>
        <dbReference type="ARBA" id="ARBA00022989"/>
    </source>
</evidence>
<evidence type="ECO:0000256" key="1">
    <source>
        <dbReference type="ARBA" id="ARBA00004141"/>
    </source>
</evidence>
<evidence type="ECO:0000313" key="7">
    <source>
        <dbReference type="EMBL" id="CAD7283369.1"/>
    </source>
</evidence>
<dbReference type="EMBL" id="OA887323">
    <property type="protein sequence ID" value="CAD7283369.1"/>
    <property type="molecule type" value="Genomic_DNA"/>
</dbReference>